<dbReference type="EMBL" id="SACQ01000004">
    <property type="protein sequence ID" value="RVU30534.1"/>
    <property type="molecule type" value="Genomic_DNA"/>
</dbReference>
<gene>
    <name evidence="2" type="ORF">EOE65_09420</name>
</gene>
<proteinExistence type="predicted"/>
<keyword evidence="1" id="KW-0472">Membrane</keyword>
<comment type="caution">
    <text evidence="2">The sequence shown here is derived from an EMBL/GenBank/DDBJ whole genome shotgun (WGS) entry which is preliminary data.</text>
</comment>
<protein>
    <submittedName>
        <fullName evidence="2">Zinc ribbon domain-containing protein</fullName>
    </submittedName>
</protein>
<keyword evidence="3" id="KW-1185">Reference proteome</keyword>
<evidence type="ECO:0000313" key="3">
    <source>
        <dbReference type="Proteomes" id="UP000282818"/>
    </source>
</evidence>
<evidence type="ECO:0000256" key="1">
    <source>
        <dbReference type="SAM" id="Phobius"/>
    </source>
</evidence>
<evidence type="ECO:0000313" key="2">
    <source>
        <dbReference type="EMBL" id="RVU30534.1"/>
    </source>
</evidence>
<keyword evidence="1" id="KW-1133">Transmembrane helix</keyword>
<sequence length="255" mass="27482">MALVSCPECNNQVSDAAVSCPSCGHPMQPEQTVVASQPKQVEERSELFKAGSSNFVLNEIAAVSSVKTRNWVWLVIGLPVIVAVVFAWMRLDWPFAAGVTVVGLVVLGFLAVDEGVIASTGNVTPIKEDMEAVSQRYHTALDESALVTYQGRNIFLDMQFSVNPARISEFSKVASTKHFWLYGMGMVVCAAGYQLTIPMLYVIGAAVLLLGFLARKASLEVIGVGGAQMTLHTKASDIERVLAQLTQSIESAKKT</sequence>
<dbReference type="Proteomes" id="UP000282818">
    <property type="component" value="Unassembled WGS sequence"/>
</dbReference>
<accession>A0A437Q7L3</accession>
<name>A0A437Q7L3_9GAMM</name>
<feature type="transmembrane region" description="Helical" evidence="1">
    <location>
        <begin position="95"/>
        <end position="112"/>
    </location>
</feature>
<feature type="transmembrane region" description="Helical" evidence="1">
    <location>
        <begin position="179"/>
        <end position="212"/>
    </location>
</feature>
<reference evidence="2 3" key="1">
    <citation type="submission" date="2019-01" db="EMBL/GenBank/DDBJ databases">
        <authorList>
            <person name="Chen W.-M."/>
        </authorList>
    </citation>
    <scope>NUCLEOTIDE SEQUENCE [LARGE SCALE GENOMIC DNA]</scope>
    <source>
        <strain evidence="2 3">HPM-16</strain>
    </source>
</reference>
<dbReference type="AlphaFoldDB" id="A0A437Q7L3"/>
<organism evidence="2 3">
    <name type="scientific">Neptunomonas marina</name>
    <dbReference type="NCBI Taxonomy" id="1815562"/>
    <lineage>
        <taxon>Bacteria</taxon>
        <taxon>Pseudomonadati</taxon>
        <taxon>Pseudomonadota</taxon>
        <taxon>Gammaproteobacteria</taxon>
        <taxon>Oceanospirillales</taxon>
        <taxon>Oceanospirillaceae</taxon>
        <taxon>Neptunomonas</taxon>
    </lineage>
</organism>
<keyword evidence="1" id="KW-0812">Transmembrane</keyword>
<dbReference type="RefSeq" id="WP_127694069.1">
    <property type="nucleotide sequence ID" value="NZ_SACQ01000004.1"/>
</dbReference>
<feature type="transmembrane region" description="Helical" evidence="1">
    <location>
        <begin position="71"/>
        <end position="88"/>
    </location>
</feature>